<dbReference type="AlphaFoldDB" id="A0A557SS36"/>
<dbReference type="RefSeq" id="WP_144733605.1">
    <property type="nucleotide sequence ID" value="NZ_ML675590.1"/>
</dbReference>
<keyword evidence="1" id="KW-0472">Membrane</keyword>
<keyword evidence="3" id="KW-1185">Reference proteome</keyword>
<proteinExistence type="predicted"/>
<evidence type="ECO:0000313" key="3">
    <source>
        <dbReference type="Proteomes" id="UP000315289"/>
    </source>
</evidence>
<name>A0A557SS36_9ARCH</name>
<feature type="transmembrane region" description="Helical" evidence="1">
    <location>
        <begin position="12"/>
        <end position="32"/>
    </location>
</feature>
<feature type="transmembrane region" description="Helical" evidence="1">
    <location>
        <begin position="107"/>
        <end position="126"/>
    </location>
</feature>
<evidence type="ECO:0000256" key="1">
    <source>
        <dbReference type="SAM" id="Phobius"/>
    </source>
</evidence>
<organism evidence="2 3">
    <name type="scientific">Candidatus Nitrosocosmicus arcticus</name>
    <dbReference type="NCBI Taxonomy" id="2035267"/>
    <lineage>
        <taxon>Archaea</taxon>
        <taxon>Nitrososphaerota</taxon>
        <taxon>Nitrososphaeria</taxon>
        <taxon>Nitrososphaerales</taxon>
        <taxon>Nitrososphaeraceae</taxon>
        <taxon>Candidatus Nitrosocosmicus</taxon>
    </lineage>
</organism>
<evidence type="ECO:0000313" key="2">
    <source>
        <dbReference type="EMBL" id="TVP39414.1"/>
    </source>
</evidence>
<feature type="transmembrane region" description="Helical" evidence="1">
    <location>
        <begin position="75"/>
        <end position="95"/>
    </location>
</feature>
<comment type="caution">
    <text evidence="2">The sequence shown here is derived from an EMBL/GenBank/DDBJ whole genome shotgun (WGS) entry which is preliminary data.</text>
</comment>
<feature type="transmembrane region" description="Helical" evidence="1">
    <location>
        <begin position="47"/>
        <end position="68"/>
    </location>
</feature>
<sequence>MQSTRKKISEILGTIAIIILLIYIADVIAVVINDKSGFLPLSSKDRGTLLGGTSIALFIISFITGIGIKSRIITFILIAGGVIIASSVMVSTFVTPHLPSSYNNFKIVTPTLPQFIITIIMGFVILGL</sequence>
<reference evidence="2 3" key="1">
    <citation type="journal article" date="2019" name="Front. Microbiol.">
        <title>Ammonia Oxidation by the Arctic Terrestrial Thaumarchaeote Candidatus Nitrosocosmicus arcticus Is Stimulated by Increasing Temperatures.</title>
        <authorList>
            <person name="Alves R.J.E."/>
            <person name="Kerou M."/>
            <person name="Zappe A."/>
            <person name="Bittner R."/>
            <person name="Abby S.S."/>
            <person name="Schmidt H.A."/>
            <person name="Pfeifer K."/>
            <person name="Schleper C."/>
        </authorList>
    </citation>
    <scope>NUCLEOTIDE SEQUENCE [LARGE SCALE GENOMIC DNA]</scope>
    <source>
        <strain evidence="2 3">Kfb</strain>
    </source>
</reference>
<keyword evidence="1" id="KW-1133">Transmembrane helix</keyword>
<dbReference type="EMBL" id="VOAH01000015">
    <property type="protein sequence ID" value="TVP39414.1"/>
    <property type="molecule type" value="Genomic_DNA"/>
</dbReference>
<dbReference type="Proteomes" id="UP000315289">
    <property type="component" value="Unassembled WGS sequence"/>
</dbReference>
<gene>
    <name evidence="2" type="ORF">NARC_150008</name>
</gene>
<accession>A0A557SS36</accession>
<keyword evidence="1" id="KW-0812">Transmembrane</keyword>
<dbReference type="OrthoDB" id="12271at2157"/>
<protein>
    <submittedName>
        <fullName evidence="2">Uncharacterized protein</fullName>
    </submittedName>
</protein>